<evidence type="ECO:0000313" key="5">
    <source>
        <dbReference type="Proteomes" id="UP001054252"/>
    </source>
</evidence>
<reference evidence="4 5" key="1">
    <citation type="journal article" date="2021" name="Commun. Biol.">
        <title>The genome of Shorea leprosula (Dipterocarpaceae) highlights the ecological relevance of drought in aseasonal tropical rainforests.</title>
        <authorList>
            <person name="Ng K.K.S."/>
            <person name="Kobayashi M.J."/>
            <person name="Fawcett J.A."/>
            <person name="Hatakeyama M."/>
            <person name="Paape T."/>
            <person name="Ng C.H."/>
            <person name="Ang C.C."/>
            <person name="Tnah L.H."/>
            <person name="Lee C.T."/>
            <person name="Nishiyama T."/>
            <person name="Sese J."/>
            <person name="O'Brien M.J."/>
            <person name="Copetti D."/>
            <person name="Mohd Noor M.I."/>
            <person name="Ong R.C."/>
            <person name="Putra M."/>
            <person name="Sireger I.Z."/>
            <person name="Indrioko S."/>
            <person name="Kosugi Y."/>
            <person name="Izuno A."/>
            <person name="Isagi Y."/>
            <person name="Lee S.L."/>
            <person name="Shimizu K.K."/>
        </authorList>
    </citation>
    <scope>NUCLEOTIDE SEQUENCE [LARGE SCALE GENOMIC DNA]</scope>
    <source>
        <strain evidence="4">214</strain>
    </source>
</reference>
<sequence>MMSSKKLTKIAAKWKKIFSELLKRSEEQFGFPADGLITLPCESQVMEYIILLIACGVSKDLEKTLLASVASSNCSISSLAHQEWKTQQLLVCTC</sequence>
<comment type="caution">
    <text evidence="4">The sequence shown here is derived from an EMBL/GenBank/DDBJ whole genome shotgun (WGS) entry which is preliminary data.</text>
</comment>
<comment type="similarity">
    <text evidence="1">Belongs to the ARG7 family.</text>
</comment>
<dbReference type="GO" id="GO:0009733">
    <property type="term" value="P:response to auxin"/>
    <property type="evidence" value="ECO:0007669"/>
    <property type="project" value="InterPro"/>
</dbReference>
<dbReference type="Pfam" id="PF02519">
    <property type="entry name" value="Auxin_inducible"/>
    <property type="match status" value="1"/>
</dbReference>
<name>A0AAV5KHB2_9ROSI</name>
<dbReference type="PANTHER" id="PTHR31175">
    <property type="entry name" value="AUXIN-RESPONSIVE FAMILY PROTEIN"/>
    <property type="match status" value="1"/>
</dbReference>
<dbReference type="Proteomes" id="UP001054252">
    <property type="component" value="Unassembled WGS sequence"/>
</dbReference>
<keyword evidence="3" id="KW-0341">Growth regulation</keyword>
<keyword evidence="5" id="KW-1185">Reference proteome</keyword>
<gene>
    <name evidence="4" type="ORF">SLEP1_g33602</name>
</gene>
<dbReference type="AlphaFoldDB" id="A0AAV5KHB2"/>
<evidence type="ECO:0000256" key="2">
    <source>
        <dbReference type="ARBA" id="ARBA00022473"/>
    </source>
</evidence>
<proteinExistence type="inferred from homology"/>
<evidence type="ECO:0008006" key="6">
    <source>
        <dbReference type="Google" id="ProtNLM"/>
    </source>
</evidence>
<evidence type="ECO:0000313" key="4">
    <source>
        <dbReference type="EMBL" id="GKV23930.1"/>
    </source>
</evidence>
<protein>
    <recommendedName>
        <fullName evidence="6">Small auxin up regulated protein</fullName>
    </recommendedName>
</protein>
<keyword evidence="2" id="KW-0217">Developmental protein</keyword>
<dbReference type="EMBL" id="BPVZ01000064">
    <property type="protein sequence ID" value="GKV23930.1"/>
    <property type="molecule type" value="Genomic_DNA"/>
</dbReference>
<accession>A0AAV5KHB2</accession>
<evidence type="ECO:0000256" key="3">
    <source>
        <dbReference type="ARBA" id="ARBA00022604"/>
    </source>
</evidence>
<evidence type="ECO:0000256" key="1">
    <source>
        <dbReference type="ARBA" id="ARBA00006974"/>
    </source>
</evidence>
<organism evidence="4 5">
    <name type="scientific">Rubroshorea leprosula</name>
    <dbReference type="NCBI Taxonomy" id="152421"/>
    <lineage>
        <taxon>Eukaryota</taxon>
        <taxon>Viridiplantae</taxon>
        <taxon>Streptophyta</taxon>
        <taxon>Embryophyta</taxon>
        <taxon>Tracheophyta</taxon>
        <taxon>Spermatophyta</taxon>
        <taxon>Magnoliopsida</taxon>
        <taxon>eudicotyledons</taxon>
        <taxon>Gunneridae</taxon>
        <taxon>Pentapetalae</taxon>
        <taxon>rosids</taxon>
        <taxon>malvids</taxon>
        <taxon>Malvales</taxon>
        <taxon>Dipterocarpaceae</taxon>
        <taxon>Rubroshorea</taxon>
    </lineage>
</organism>
<dbReference type="InterPro" id="IPR003676">
    <property type="entry name" value="SAUR_fam"/>
</dbReference>
<dbReference type="PANTHER" id="PTHR31175:SF82">
    <property type="entry name" value="AUXIN-RESPONSIVE PROTEIN SAUR65"/>
    <property type="match status" value="1"/>
</dbReference>